<comment type="caution">
    <text evidence="1">The sequence shown here is derived from an EMBL/GenBank/DDBJ whole genome shotgun (WGS) entry which is preliminary data.</text>
</comment>
<sequence>MSKLIAYVSSGKYKGTLLYPHKHVNEQYVASPSRFNIDYIYVDSEEELEALVNSGLSARMSNPDITNGSSLIISNNIRRKNHLKLLHKPSKFLPSLSNEVDLDYDSKIKSRKEQAFLRAHLINGKLEGSCTICQQNYPIEFLVAAHIKKRSECSNLEKLDFDNVVTLMCKAGCDDLFEKGYIYILDGIIHKNPKRKTTPALDRILNKIIGNTVPNWENSAIYYEAHAQKFSKKRKDID</sequence>
<dbReference type="Proteomes" id="UP001159329">
    <property type="component" value="Unassembled WGS sequence"/>
</dbReference>
<organism evidence="1 2">
    <name type="scientific">Acinetobacter courvalinii</name>
    <dbReference type="NCBI Taxonomy" id="280147"/>
    <lineage>
        <taxon>Bacteria</taxon>
        <taxon>Pseudomonadati</taxon>
        <taxon>Pseudomonadota</taxon>
        <taxon>Gammaproteobacteria</taxon>
        <taxon>Moraxellales</taxon>
        <taxon>Moraxellaceae</taxon>
        <taxon>Acinetobacter</taxon>
    </lineage>
</organism>
<name>A0AA42IFD7_9GAMM</name>
<dbReference type="AlphaFoldDB" id="A0AA42IFD7"/>
<evidence type="ECO:0000313" key="1">
    <source>
        <dbReference type="EMBL" id="MDH0564381.1"/>
    </source>
</evidence>
<dbReference type="RefSeq" id="WP_279695803.1">
    <property type="nucleotide sequence ID" value="NZ_JAOEEO010000003.1"/>
</dbReference>
<evidence type="ECO:0008006" key="3">
    <source>
        <dbReference type="Google" id="ProtNLM"/>
    </source>
</evidence>
<accession>A0AA42IFD7</accession>
<dbReference type="EMBL" id="JAOEEO010000003">
    <property type="protein sequence ID" value="MDH0564381.1"/>
    <property type="molecule type" value="Genomic_DNA"/>
</dbReference>
<gene>
    <name evidence="1" type="ORF">N7644_11895</name>
</gene>
<evidence type="ECO:0000313" key="2">
    <source>
        <dbReference type="Proteomes" id="UP001159329"/>
    </source>
</evidence>
<protein>
    <recommendedName>
        <fullName evidence="3">HNH endonuclease</fullName>
    </recommendedName>
</protein>
<reference evidence="1" key="1">
    <citation type="submission" date="2022-09" db="EMBL/GenBank/DDBJ databases">
        <title>Intensive care unit water sources are persistently colonized with multi-drug resistant bacteria and are the site of extensive horizontal gene transfer of antibiotic resistance genes.</title>
        <authorList>
            <person name="Diorio-Toth L."/>
        </authorList>
    </citation>
    <scope>NUCLEOTIDE SEQUENCE</scope>
    <source>
        <strain evidence="1">GD04005</strain>
    </source>
</reference>
<proteinExistence type="predicted"/>